<dbReference type="Gene3D" id="1.10.443.10">
    <property type="entry name" value="Intergrase catalytic core"/>
    <property type="match status" value="1"/>
</dbReference>
<dbReference type="SUPFAM" id="SSF56349">
    <property type="entry name" value="DNA breaking-rejoining enzymes"/>
    <property type="match status" value="1"/>
</dbReference>
<dbReference type="GO" id="GO:0015074">
    <property type="term" value="P:DNA integration"/>
    <property type="evidence" value="ECO:0007669"/>
    <property type="project" value="InterPro"/>
</dbReference>
<feature type="compositionally biased region" description="Basic and acidic residues" evidence="2">
    <location>
        <begin position="128"/>
        <end position="159"/>
    </location>
</feature>
<reference evidence="4" key="1">
    <citation type="journal article" date="2017" name="Nat. Ecol. Evol.">
        <title>Genome expansion and lineage-specific genetic innovations in the forest pathogenic fungi Armillaria.</title>
        <authorList>
            <person name="Sipos G."/>
            <person name="Prasanna A.N."/>
            <person name="Walter M.C."/>
            <person name="O'Connor E."/>
            <person name="Balint B."/>
            <person name="Krizsan K."/>
            <person name="Kiss B."/>
            <person name="Hess J."/>
            <person name="Varga T."/>
            <person name="Slot J."/>
            <person name="Riley R."/>
            <person name="Boka B."/>
            <person name="Rigling D."/>
            <person name="Barry K."/>
            <person name="Lee J."/>
            <person name="Mihaltcheva S."/>
            <person name="LaButti K."/>
            <person name="Lipzen A."/>
            <person name="Waldron R."/>
            <person name="Moloney N.M."/>
            <person name="Sperisen C."/>
            <person name="Kredics L."/>
            <person name="Vagvoelgyi C."/>
            <person name="Patrignani A."/>
            <person name="Fitzpatrick D."/>
            <person name="Nagy I."/>
            <person name="Doyle S."/>
            <person name="Anderson J.B."/>
            <person name="Grigoriev I.V."/>
            <person name="Gueldener U."/>
            <person name="Muensterkoetter M."/>
            <person name="Nagy L.G."/>
        </authorList>
    </citation>
    <scope>NUCLEOTIDE SEQUENCE [LARGE SCALE GENOMIC DNA]</scope>
    <source>
        <strain evidence="4">C18/9</strain>
    </source>
</reference>
<feature type="region of interest" description="Disordered" evidence="2">
    <location>
        <begin position="1"/>
        <end position="49"/>
    </location>
</feature>
<evidence type="ECO:0000313" key="4">
    <source>
        <dbReference type="Proteomes" id="UP000219338"/>
    </source>
</evidence>
<keyword evidence="1" id="KW-0233">DNA recombination</keyword>
<dbReference type="OMA" id="CTRARNE"/>
<dbReference type="OrthoDB" id="3254233at2759"/>
<name>A0A284S195_ARMOS</name>
<organism evidence="3 4">
    <name type="scientific">Armillaria ostoyae</name>
    <name type="common">Armillaria root rot fungus</name>
    <dbReference type="NCBI Taxonomy" id="47428"/>
    <lineage>
        <taxon>Eukaryota</taxon>
        <taxon>Fungi</taxon>
        <taxon>Dikarya</taxon>
        <taxon>Basidiomycota</taxon>
        <taxon>Agaricomycotina</taxon>
        <taxon>Agaricomycetes</taxon>
        <taxon>Agaricomycetidae</taxon>
        <taxon>Agaricales</taxon>
        <taxon>Marasmiineae</taxon>
        <taxon>Physalacriaceae</taxon>
        <taxon>Armillaria</taxon>
    </lineage>
</organism>
<feature type="compositionally biased region" description="Polar residues" evidence="2">
    <location>
        <begin position="1"/>
        <end position="31"/>
    </location>
</feature>
<feature type="region of interest" description="Disordered" evidence="2">
    <location>
        <begin position="120"/>
        <end position="192"/>
    </location>
</feature>
<dbReference type="Proteomes" id="UP000219338">
    <property type="component" value="Unassembled WGS sequence"/>
</dbReference>
<dbReference type="PANTHER" id="PTHR34605">
    <property type="entry name" value="PHAGE_INTEGRASE DOMAIN-CONTAINING PROTEIN"/>
    <property type="match status" value="1"/>
</dbReference>
<evidence type="ECO:0000256" key="1">
    <source>
        <dbReference type="ARBA" id="ARBA00023172"/>
    </source>
</evidence>
<evidence type="ECO:0000313" key="3">
    <source>
        <dbReference type="EMBL" id="SJL14792.1"/>
    </source>
</evidence>
<dbReference type="PANTHER" id="PTHR34605:SF4">
    <property type="entry name" value="DNA ADENINE METHYLTRANSFERASE"/>
    <property type="match status" value="1"/>
</dbReference>
<proteinExistence type="predicted"/>
<dbReference type="InterPro" id="IPR013762">
    <property type="entry name" value="Integrase-like_cat_sf"/>
</dbReference>
<dbReference type="GO" id="GO:0003677">
    <property type="term" value="F:DNA binding"/>
    <property type="evidence" value="ECO:0007669"/>
    <property type="project" value="InterPro"/>
</dbReference>
<feature type="region of interest" description="Disordered" evidence="2">
    <location>
        <begin position="434"/>
        <end position="455"/>
    </location>
</feature>
<keyword evidence="4" id="KW-1185">Reference proteome</keyword>
<protein>
    <submittedName>
        <fullName evidence="3">Uncharacterized protein</fullName>
    </submittedName>
</protein>
<dbReference type="InterPro" id="IPR052925">
    <property type="entry name" value="Phage_Integrase-like_Recomb"/>
</dbReference>
<accession>A0A284S195</accession>
<dbReference type="EMBL" id="FUEG01000025">
    <property type="protein sequence ID" value="SJL14792.1"/>
    <property type="molecule type" value="Genomic_DNA"/>
</dbReference>
<gene>
    <name evidence="3" type="ORF">ARMOST_18262</name>
</gene>
<dbReference type="InterPro" id="IPR011010">
    <property type="entry name" value="DNA_brk_join_enz"/>
</dbReference>
<dbReference type="GO" id="GO:0006310">
    <property type="term" value="P:DNA recombination"/>
    <property type="evidence" value="ECO:0007669"/>
    <property type="project" value="UniProtKB-KW"/>
</dbReference>
<sequence length="1394" mass="155359">MSSGSDASTQPTNNTPATGNSTQPTVTTGSARHSHSPEGSPAPPDTPQAQVTIQCDAVVKTFRMGVNPSKLDVLAQIICVLTEFFNARPGHDTDFNNALHVYVKMLDSYENEQHILHREGENQVCTRARNETEEGRPRRPRAADFHEEEAGGEHSKGGESEQGENSDSGGDVDEDVEDGPGPAKRPRIDESQFPWQPVREISRALLHPKLQLTLELVENYTLDLKAARHSLTNSPECPEFPEEQWLALLAGKAVNLDSVFAADHSTSINEVQTHEISEGIAIRLSENLSNPAKAKRVIKNADKWTTTWHTYTQAVLVAFPHRYRELALYQQYMSSLFQTTAIPLHCRIFVLDRATSSVISSDHISHPPVWHTKSLKKVVPTQNPSGRMEIELESSTLADDGMPECARPRMGNVVTSTFVRTAREDTLSPLALEESERGGEGLEGRGRFERESRGGDWEDGDVGFAPKYKRGFVFSAADTGRSQATGCTEFELPVPRPPAREFENVEAIKTIEEHPQLFKITTPIKVDILEECLTTHPNPEFVKSVIIALKEGFWPWADTHHAEDFPITWDDSRMSPRSDMEQKFIVGYRDEEIAAGRFSEPFGSELLPGMYSTPVHAVPKPHSDDFHMVSNMSTGLHVPNQMILHSDIAGSRLDGLHTLFSAILHFKSKSPENACKVLVVFKSNVSKAYRLCPMHPLWQLKQVVMTGYLTSEQKAAGEVEILVRTVDSNNNFGGRGSGCVWYSVNGLITWVVINVENIEDLGCYVDDDFGFDEWGKLEYYEPYDTFYPTRQTKLLKLWDRLGVPHSKPKQLFGLQLVVIGFNVDLNAMTATMPEESKAELVVAIRHFASLNRRNLQEFQQIAGWSNWSFNVFPLLKPGLCNVYAKMGGKTNPFAGIALNNAVKDDLTWLVDHIEDSNGICCFDAINWDPILDATITVLCDACLDGMGFWVPKIACGFVCPTPDLPDGDEVIFFFEALCVCAAVHWIADTLSPELRKCVTILTNNTNTVDIFNSLRAMPTYNPILKSAVDVMISHKIDLRVLHIPGSENDVTFTILQSSGTSSSTPHSVFYTPSRRAGGIKMLINITPGSRQKAHEPWTLEKLYHERCLALGSTIDTASLGPYNSALNSYITFCKIHDFPVKPTVDTMSYFIVFMSAHIKPESVSSYLSGICNQLENFFPDVHEVRNSPMVSRTLKGCKRLKGSAVKRKSPLSRDNIRHTIKTLGHSSDYDDCLFLALLVTGFNGLLCLAELSMPDSKKLRNWRKIVRRTSVEWLPEGYAFFLPAHKANTAFEGNKVIIPTDNDPSFNPLPVFRRYLSRRDTHHLVHPALWVTASGSNIAGQSMRAGGATDLAEQGVLLYLIQGRGRWSSAAFKIYIRKNPVLLQAMIDTRAPST</sequence>
<evidence type="ECO:0000256" key="2">
    <source>
        <dbReference type="SAM" id="MobiDB-lite"/>
    </source>
</evidence>